<dbReference type="InterPro" id="IPR014325">
    <property type="entry name" value="RNA_pol_sigma-E_actinobac"/>
</dbReference>
<evidence type="ECO:0000313" key="9">
    <source>
        <dbReference type="Proteomes" id="UP000285744"/>
    </source>
</evidence>
<feature type="domain" description="RNA polymerase sigma factor 70 region 4 type 2" evidence="7">
    <location>
        <begin position="108"/>
        <end position="158"/>
    </location>
</feature>
<dbReference type="Gene3D" id="1.10.10.10">
    <property type="entry name" value="Winged helix-like DNA-binding domain superfamily/Winged helix DNA-binding domain"/>
    <property type="match status" value="1"/>
</dbReference>
<dbReference type="InterPro" id="IPR014284">
    <property type="entry name" value="RNA_pol_sigma-70_dom"/>
</dbReference>
<dbReference type="InterPro" id="IPR013249">
    <property type="entry name" value="RNA_pol_sigma70_r4_t2"/>
</dbReference>
<dbReference type="Gene3D" id="1.10.1740.10">
    <property type="match status" value="1"/>
</dbReference>
<protein>
    <submittedName>
        <fullName evidence="8">SigE family RNA polymerase sigma factor</fullName>
    </submittedName>
</protein>
<dbReference type="SUPFAM" id="SSF88659">
    <property type="entry name" value="Sigma3 and sigma4 domains of RNA polymerase sigma factors"/>
    <property type="match status" value="1"/>
</dbReference>
<evidence type="ECO:0000259" key="7">
    <source>
        <dbReference type="Pfam" id="PF08281"/>
    </source>
</evidence>
<dbReference type="InterPro" id="IPR007627">
    <property type="entry name" value="RNA_pol_sigma70_r2"/>
</dbReference>
<dbReference type="InterPro" id="IPR039425">
    <property type="entry name" value="RNA_pol_sigma-70-like"/>
</dbReference>
<keyword evidence="3" id="KW-0731">Sigma factor</keyword>
<dbReference type="InterPro" id="IPR013324">
    <property type="entry name" value="RNA_pol_sigma_r3/r4-like"/>
</dbReference>
<organism evidence="8 9">
    <name type="scientific">Micromonospora globbae</name>
    <dbReference type="NCBI Taxonomy" id="1894969"/>
    <lineage>
        <taxon>Bacteria</taxon>
        <taxon>Bacillati</taxon>
        <taxon>Actinomycetota</taxon>
        <taxon>Actinomycetes</taxon>
        <taxon>Micromonosporales</taxon>
        <taxon>Micromonosporaceae</taxon>
        <taxon>Micromonospora</taxon>
    </lineage>
</organism>
<dbReference type="EMBL" id="RAQQ01000059">
    <property type="protein sequence ID" value="RKF20500.1"/>
    <property type="molecule type" value="Genomic_DNA"/>
</dbReference>
<keyword evidence="4" id="KW-0238">DNA-binding</keyword>
<comment type="caution">
    <text evidence="8">The sequence shown here is derived from an EMBL/GenBank/DDBJ whole genome shotgun (WGS) entry which is preliminary data.</text>
</comment>
<dbReference type="AlphaFoldDB" id="A0A420EII7"/>
<dbReference type="GO" id="GO:0016987">
    <property type="term" value="F:sigma factor activity"/>
    <property type="evidence" value="ECO:0007669"/>
    <property type="project" value="UniProtKB-KW"/>
</dbReference>
<proteinExistence type="inferred from homology"/>
<dbReference type="Pfam" id="PF04542">
    <property type="entry name" value="Sigma70_r2"/>
    <property type="match status" value="1"/>
</dbReference>
<dbReference type="NCBIfam" id="TIGR02983">
    <property type="entry name" value="SigE-fam_strep"/>
    <property type="match status" value="1"/>
</dbReference>
<dbReference type="OrthoDB" id="2046835at2"/>
<evidence type="ECO:0000256" key="3">
    <source>
        <dbReference type="ARBA" id="ARBA00023082"/>
    </source>
</evidence>
<dbReference type="SUPFAM" id="SSF88946">
    <property type="entry name" value="Sigma2 domain of RNA polymerase sigma factors"/>
    <property type="match status" value="1"/>
</dbReference>
<reference evidence="8 9" key="1">
    <citation type="journal article" date="2018" name="Int. J. Syst. Evol. Microbiol.">
        <title>Micromonospora globbae sp. nov., an endophytic actinomycete isolated from roots of Globba winitii C. H. Wright.</title>
        <authorList>
            <person name="Kuncharoen N."/>
            <person name="Pittayakhajonwut P."/>
            <person name="Tanasupawat S."/>
        </authorList>
    </citation>
    <scope>NUCLEOTIDE SEQUENCE [LARGE SCALE GENOMIC DNA]</scope>
    <source>
        <strain evidence="8 9">WPS1-2</strain>
    </source>
</reference>
<evidence type="ECO:0000256" key="5">
    <source>
        <dbReference type="ARBA" id="ARBA00023163"/>
    </source>
</evidence>
<evidence type="ECO:0000256" key="1">
    <source>
        <dbReference type="ARBA" id="ARBA00010641"/>
    </source>
</evidence>
<comment type="similarity">
    <text evidence="1">Belongs to the sigma-70 factor family. ECF subfamily.</text>
</comment>
<dbReference type="InterPro" id="IPR036388">
    <property type="entry name" value="WH-like_DNA-bd_sf"/>
</dbReference>
<evidence type="ECO:0000313" key="8">
    <source>
        <dbReference type="EMBL" id="RKF20500.1"/>
    </source>
</evidence>
<dbReference type="CDD" id="cd06171">
    <property type="entry name" value="Sigma70_r4"/>
    <property type="match status" value="1"/>
</dbReference>
<keyword evidence="2" id="KW-0805">Transcription regulation</keyword>
<dbReference type="Proteomes" id="UP000285744">
    <property type="component" value="Unassembled WGS sequence"/>
</dbReference>
<dbReference type="RefSeq" id="WP_120332262.1">
    <property type="nucleotide sequence ID" value="NZ_RAQQ01000059.1"/>
</dbReference>
<dbReference type="PANTHER" id="PTHR43133:SF50">
    <property type="entry name" value="ECF RNA POLYMERASE SIGMA FACTOR SIGM"/>
    <property type="match status" value="1"/>
</dbReference>
<gene>
    <name evidence="8" type="ORF">D7I43_31840</name>
</gene>
<sequence length="164" mass="18856">MASDVNEVEFEAFVQATRSWLHREAYQICGDWHEADDLVQVALCKVYQHWDRLDRRASLGAYARRVVLRDYLTERRRSRWRCEVVTLVAVDAVSSPGSHTSVDDRETLLPALRRLGPRQRSVVTLRFLRDLSVEQTARELGCAPATVTSQTVRALDALRRDLSF</sequence>
<dbReference type="PANTHER" id="PTHR43133">
    <property type="entry name" value="RNA POLYMERASE ECF-TYPE SIGMA FACTO"/>
    <property type="match status" value="1"/>
</dbReference>
<evidence type="ECO:0000256" key="4">
    <source>
        <dbReference type="ARBA" id="ARBA00023125"/>
    </source>
</evidence>
<name>A0A420EII7_9ACTN</name>
<evidence type="ECO:0000256" key="2">
    <source>
        <dbReference type="ARBA" id="ARBA00023015"/>
    </source>
</evidence>
<dbReference type="GO" id="GO:0006352">
    <property type="term" value="P:DNA-templated transcription initiation"/>
    <property type="evidence" value="ECO:0007669"/>
    <property type="project" value="InterPro"/>
</dbReference>
<dbReference type="GO" id="GO:0003677">
    <property type="term" value="F:DNA binding"/>
    <property type="evidence" value="ECO:0007669"/>
    <property type="project" value="UniProtKB-KW"/>
</dbReference>
<accession>A0A420EII7</accession>
<evidence type="ECO:0000259" key="6">
    <source>
        <dbReference type="Pfam" id="PF04542"/>
    </source>
</evidence>
<feature type="domain" description="RNA polymerase sigma-70 region 2" evidence="6">
    <location>
        <begin position="14"/>
        <end position="81"/>
    </location>
</feature>
<keyword evidence="5" id="KW-0804">Transcription</keyword>
<dbReference type="InterPro" id="IPR013325">
    <property type="entry name" value="RNA_pol_sigma_r2"/>
</dbReference>
<dbReference type="Pfam" id="PF08281">
    <property type="entry name" value="Sigma70_r4_2"/>
    <property type="match status" value="1"/>
</dbReference>
<dbReference type="NCBIfam" id="TIGR02937">
    <property type="entry name" value="sigma70-ECF"/>
    <property type="match status" value="1"/>
</dbReference>